<dbReference type="InterPro" id="IPR050584">
    <property type="entry name" value="Cholesterol_7-desaturase"/>
</dbReference>
<gene>
    <name evidence="7" type="ORF">ACFPEN_08265</name>
</gene>
<evidence type="ECO:0000256" key="2">
    <source>
        <dbReference type="ARBA" id="ARBA00022723"/>
    </source>
</evidence>
<dbReference type="EMBL" id="JBHSFS010000003">
    <property type="protein sequence ID" value="MFC4512929.1"/>
    <property type="molecule type" value="Genomic_DNA"/>
</dbReference>
<feature type="domain" description="Rieske" evidence="6">
    <location>
        <begin position="36"/>
        <end position="139"/>
    </location>
</feature>
<dbReference type="Proteomes" id="UP001595990">
    <property type="component" value="Unassembled WGS sequence"/>
</dbReference>
<accession>A0ABV9BFU4</accession>
<dbReference type="PANTHER" id="PTHR21266:SF60">
    <property type="entry name" value="3-KETOSTEROID-9-ALPHA-MONOOXYGENASE, OXYGENASE COMPONENT"/>
    <property type="match status" value="1"/>
</dbReference>
<proteinExistence type="predicted"/>
<evidence type="ECO:0000259" key="6">
    <source>
        <dbReference type="PROSITE" id="PS51296"/>
    </source>
</evidence>
<dbReference type="PROSITE" id="PS51296">
    <property type="entry name" value="RIESKE"/>
    <property type="match status" value="1"/>
</dbReference>
<keyword evidence="1" id="KW-0001">2Fe-2S</keyword>
<evidence type="ECO:0000256" key="1">
    <source>
        <dbReference type="ARBA" id="ARBA00022714"/>
    </source>
</evidence>
<keyword evidence="4" id="KW-0408">Iron</keyword>
<keyword evidence="2" id="KW-0479">Metal-binding</keyword>
<comment type="caution">
    <text evidence="7">The sequence shown here is derived from an EMBL/GenBank/DDBJ whole genome shotgun (WGS) entry which is preliminary data.</text>
</comment>
<keyword evidence="3" id="KW-0560">Oxidoreductase</keyword>
<dbReference type="InterPro" id="IPR017941">
    <property type="entry name" value="Rieske_2Fe-2S"/>
</dbReference>
<name>A0ABV9BFU4_9ACTN</name>
<dbReference type="InterPro" id="IPR036922">
    <property type="entry name" value="Rieske_2Fe-2S_sf"/>
</dbReference>
<organism evidence="7 8">
    <name type="scientific">Streptomyces ehimensis</name>
    <dbReference type="NCBI Taxonomy" id="68195"/>
    <lineage>
        <taxon>Bacteria</taxon>
        <taxon>Bacillati</taxon>
        <taxon>Actinomycetota</taxon>
        <taxon>Actinomycetes</taxon>
        <taxon>Kitasatosporales</taxon>
        <taxon>Streptomycetaceae</taxon>
        <taxon>Streptomyces</taxon>
    </lineage>
</organism>
<dbReference type="Gene3D" id="2.102.10.10">
    <property type="entry name" value="Rieske [2Fe-2S] iron-sulphur domain"/>
    <property type="match status" value="1"/>
</dbReference>
<sequence length="339" mass="37701">MTDGFPSLPAEGLPAEGLPAEGLPAEGADGLYSQSWFPLCLSEDVPAGAVLGVEFLGGKAVVFRGREGGPARVLSGYCVHVGADLSVGEVVGERLRCRFHGWQYDGGGACVATGIGDPVPPRARLFRFPAVERHGVVWAFNGEEPLFGVPGLPYREDELTVRRSVLPELPVEPWLVQAHTMDLQHLCLPHEFVLDDDPNDSVRVGDHSVGFDLRARMRDGERFDVRVDIHGTNIFWQTGTLDGRWFFWLAPLNIPGPGRSRAVFVYGAHREEDEDPKITEEFLDRARTAMMNLFDDDTPVLGTIRFRPRHLTHGDRTLARYLDYVRAYPRANPARDYLT</sequence>
<evidence type="ECO:0000256" key="4">
    <source>
        <dbReference type="ARBA" id="ARBA00023004"/>
    </source>
</evidence>
<evidence type="ECO:0000313" key="7">
    <source>
        <dbReference type="EMBL" id="MFC4512929.1"/>
    </source>
</evidence>
<dbReference type="PANTHER" id="PTHR21266">
    <property type="entry name" value="IRON-SULFUR DOMAIN CONTAINING PROTEIN"/>
    <property type="match status" value="1"/>
</dbReference>
<reference evidence="8" key="1">
    <citation type="journal article" date="2019" name="Int. J. Syst. Evol. Microbiol.">
        <title>The Global Catalogue of Microorganisms (GCM) 10K type strain sequencing project: providing services to taxonomists for standard genome sequencing and annotation.</title>
        <authorList>
            <consortium name="The Broad Institute Genomics Platform"/>
            <consortium name="The Broad Institute Genome Sequencing Center for Infectious Disease"/>
            <person name="Wu L."/>
            <person name="Ma J."/>
        </authorList>
    </citation>
    <scope>NUCLEOTIDE SEQUENCE [LARGE SCALE GENOMIC DNA]</scope>
    <source>
        <strain evidence="8">CECT 8064</strain>
    </source>
</reference>
<keyword evidence="5" id="KW-0411">Iron-sulfur</keyword>
<dbReference type="RefSeq" id="WP_417922592.1">
    <property type="nucleotide sequence ID" value="NZ_JBHSFS010000003.1"/>
</dbReference>
<keyword evidence="8" id="KW-1185">Reference proteome</keyword>
<evidence type="ECO:0000256" key="5">
    <source>
        <dbReference type="ARBA" id="ARBA00023014"/>
    </source>
</evidence>
<protein>
    <submittedName>
        <fullName evidence="7">Rieske 2Fe-2S domain-containing protein</fullName>
    </submittedName>
</protein>
<evidence type="ECO:0000313" key="8">
    <source>
        <dbReference type="Proteomes" id="UP001595990"/>
    </source>
</evidence>
<dbReference type="SUPFAM" id="SSF50022">
    <property type="entry name" value="ISP domain"/>
    <property type="match status" value="1"/>
</dbReference>
<dbReference type="Pfam" id="PF00355">
    <property type="entry name" value="Rieske"/>
    <property type="match status" value="1"/>
</dbReference>
<evidence type="ECO:0000256" key="3">
    <source>
        <dbReference type="ARBA" id="ARBA00023002"/>
    </source>
</evidence>